<dbReference type="HOGENOM" id="CLU_3422830_0_0_7"/>
<keyword evidence="2" id="KW-1185">Reference proteome</keyword>
<dbReference type="EMBL" id="FO203522">
    <property type="protein sequence ID" value="CCO22170.1"/>
    <property type="molecule type" value="Genomic_DNA"/>
</dbReference>
<accession>L0R7K2</accession>
<dbReference type="AlphaFoldDB" id="L0R7K2"/>
<evidence type="ECO:0000313" key="2">
    <source>
        <dbReference type="Proteomes" id="UP000010808"/>
    </source>
</evidence>
<organism evidence="1 2">
    <name type="scientific">Maridesulfovibrio hydrothermalis AM13 = DSM 14728</name>
    <dbReference type="NCBI Taxonomy" id="1121451"/>
    <lineage>
        <taxon>Bacteria</taxon>
        <taxon>Pseudomonadati</taxon>
        <taxon>Thermodesulfobacteriota</taxon>
        <taxon>Desulfovibrionia</taxon>
        <taxon>Desulfovibrionales</taxon>
        <taxon>Desulfovibrionaceae</taxon>
        <taxon>Maridesulfovibrio</taxon>
    </lineage>
</organism>
<dbReference type="KEGG" id="dhy:DESAM_10189"/>
<protein>
    <submittedName>
        <fullName evidence="1">Uncharacterized protein</fullName>
    </submittedName>
</protein>
<gene>
    <name evidence="1" type="ORF">DESAM_10189</name>
</gene>
<proteinExistence type="predicted"/>
<dbReference type="Proteomes" id="UP000010808">
    <property type="component" value="Chromosome"/>
</dbReference>
<evidence type="ECO:0000313" key="1">
    <source>
        <dbReference type="EMBL" id="CCO22170.1"/>
    </source>
</evidence>
<sequence>MKLFALIRGNKGMVFKLDFDLRN</sequence>
<reference evidence="1 2" key="1">
    <citation type="submission" date="2012-10" db="EMBL/GenBank/DDBJ databases">
        <authorList>
            <person name="Genoscope - CEA"/>
        </authorList>
    </citation>
    <scope>NUCLEOTIDE SEQUENCE [LARGE SCALE GENOMIC DNA]</scope>
    <source>
        <strain evidence="2">AM13 / DSM 14728</strain>
    </source>
</reference>
<name>L0R7K2_9BACT</name>